<evidence type="ECO:0000256" key="1">
    <source>
        <dbReference type="ARBA" id="ARBA00001946"/>
    </source>
</evidence>
<evidence type="ECO:0000259" key="7">
    <source>
        <dbReference type="Pfam" id="PF03328"/>
    </source>
</evidence>
<dbReference type="InterPro" id="IPR011206">
    <property type="entry name" value="Citrate_lyase_beta/mcl1/mcl2"/>
</dbReference>
<evidence type="ECO:0000256" key="4">
    <source>
        <dbReference type="ARBA" id="ARBA00022842"/>
    </source>
</evidence>
<keyword evidence="3 6" id="KW-0479">Metal-binding</keyword>
<feature type="domain" description="HpcH/HpaI aldolase/citrate lyase" evidence="7">
    <location>
        <begin position="23"/>
        <end position="220"/>
    </location>
</feature>
<keyword evidence="4 6" id="KW-0460">Magnesium</keyword>
<dbReference type="Gene3D" id="3.20.20.60">
    <property type="entry name" value="Phosphoenolpyruvate-binding domains"/>
    <property type="match status" value="1"/>
</dbReference>
<feature type="binding site" evidence="6">
    <location>
        <position position="153"/>
    </location>
    <ligand>
        <name>Mg(2+)</name>
        <dbReference type="ChEBI" id="CHEBI:18420"/>
    </ligand>
</feature>
<evidence type="ECO:0000256" key="2">
    <source>
        <dbReference type="ARBA" id="ARBA00005568"/>
    </source>
</evidence>
<dbReference type="GO" id="GO:0000287">
    <property type="term" value="F:magnesium ion binding"/>
    <property type="evidence" value="ECO:0007669"/>
    <property type="project" value="TreeGrafter"/>
</dbReference>
<dbReference type="InterPro" id="IPR040442">
    <property type="entry name" value="Pyrv_kinase-like_dom_sf"/>
</dbReference>
<feature type="binding site" evidence="6">
    <location>
        <position position="127"/>
    </location>
    <ligand>
        <name>Mg(2+)</name>
        <dbReference type="ChEBI" id="CHEBI:18420"/>
    </ligand>
</feature>
<proteinExistence type="inferred from homology"/>
<dbReference type="PANTHER" id="PTHR32308:SF10">
    <property type="entry name" value="CITRATE LYASE SUBUNIT BETA"/>
    <property type="match status" value="1"/>
</dbReference>
<evidence type="ECO:0000313" key="8">
    <source>
        <dbReference type="EMBL" id="MBJ3778110.1"/>
    </source>
</evidence>
<dbReference type="PANTHER" id="PTHR32308">
    <property type="entry name" value="LYASE BETA SUBUNIT, PUTATIVE (AFU_ORTHOLOGUE AFUA_4G13030)-RELATED"/>
    <property type="match status" value="1"/>
</dbReference>
<protein>
    <submittedName>
        <fullName evidence="8">CoA ester lyase</fullName>
    </submittedName>
</protein>
<evidence type="ECO:0000256" key="3">
    <source>
        <dbReference type="ARBA" id="ARBA00022723"/>
    </source>
</evidence>
<comment type="cofactor">
    <cofactor evidence="1">
        <name>Mg(2+)</name>
        <dbReference type="ChEBI" id="CHEBI:18420"/>
    </cofactor>
</comment>
<evidence type="ECO:0000256" key="5">
    <source>
        <dbReference type="PIRSR" id="PIRSR015582-1"/>
    </source>
</evidence>
<organism evidence="8 9">
    <name type="scientific">Acuticoccus mangrovi</name>
    <dbReference type="NCBI Taxonomy" id="2796142"/>
    <lineage>
        <taxon>Bacteria</taxon>
        <taxon>Pseudomonadati</taxon>
        <taxon>Pseudomonadota</taxon>
        <taxon>Alphaproteobacteria</taxon>
        <taxon>Hyphomicrobiales</taxon>
        <taxon>Amorphaceae</taxon>
        <taxon>Acuticoccus</taxon>
    </lineage>
</organism>
<dbReference type="Proteomes" id="UP000609531">
    <property type="component" value="Unassembled WGS sequence"/>
</dbReference>
<comment type="similarity">
    <text evidence="2">Belongs to the HpcH/HpaI aldolase family.</text>
</comment>
<keyword evidence="9" id="KW-1185">Reference proteome</keyword>
<dbReference type="AlphaFoldDB" id="A0A934IU66"/>
<dbReference type="PIRSF" id="PIRSF015582">
    <property type="entry name" value="Cit_lyase_B"/>
    <property type="match status" value="1"/>
</dbReference>
<feature type="binding site" evidence="5">
    <location>
        <position position="77"/>
    </location>
    <ligand>
        <name>substrate</name>
    </ligand>
</feature>
<reference evidence="8" key="1">
    <citation type="submission" date="2020-12" db="EMBL/GenBank/DDBJ databases">
        <title>Bacterial taxonomy.</title>
        <authorList>
            <person name="Pan X."/>
        </authorList>
    </citation>
    <scope>NUCLEOTIDE SEQUENCE</scope>
    <source>
        <strain evidence="8">B2012</strain>
    </source>
</reference>
<feature type="binding site" evidence="5">
    <location>
        <position position="127"/>
    </location>
    <ligand>
        <name>substrate</name>
    </ligand>
</feature>
<dbReference type="Pfam" id="PF03328">
    <property type="entry name" value="HpcH_HpaI"/>
    <property type="match status" value="1"/>
</dbReference>
<dbReference type="EMBL" id="JAEKJA010000023">
    <property type="protein sequence ID" value="MBJ3778110.1"/>
    <property type="molecule type" value="Genomic_DNA"/>
</dbReference>
<keyword evidence="8" id="KW-0456">Lyase</keyword>
<dbReference type="GO" id="GO:0006107">
    <property type="term" value="P:oxaloacetate metabolic process"/>
    <property type="evidence" value="ECO:0007669"/>
    <property type="project" value="TreeGrafter"/>
</dbReference>
<name>A0A934IU66_9HYPH</name>
<evidence type="ECO:0000313" key="9">
    <source>
        <dbReference type="Proteomes" id="UP000609531"/>
    </source>
</evidence>
<evidence type="ECO:0000256" key="6">
    <source>
        <dbReference type="PIRSR" id="PIRSR015582-2"/>
    </source>
</evidence>
<sequence>MDRDRNLGRQPLRDEVRAPVAPLFVPGNRPERFAKAAATDADAVIIDLEDAVDPADKAAARDNLAAHAISDKPVIARLNGAESEWWEDDLALVRSARLDGVMVPKAEDADALKAAGAGGLAVIALVETARGLSRLADLLAVKGVVCVGFGSLDFALDLGCEPDWEALSLARCTFVYQSRLAGKSAPIEGVTPAFDNPALVEEEARRARALGFGGKLAIHPKQVAPIRAAFRPDEAAIRWAEAVVASATSGAAVGVGGAMVDKPLVERARAILATR</sequence>
<comment type="caution">
    <text evidence="8">The sequence shown here is derived from an EMBL/GenBank/DDBJ whole genome shotgun (WGS) entry which is preliminary data.</text>
</comment>
<dbReference type="InterPro" id="IPR005000">
    <property type="entry name" value="Aldolase/citrate-lyase_domain"/>
</dbReference>
<gene>
    <name evidence="8" type="ORF">JCR33_20585</name>
</gene>
<dbReference type="GO" id="GO:0016829">
    <property type="term" value="F:lyase activity"/>
    <property type="evidence" value="ECO:0007669"/>
    <property type="project" value="UniProtKB-KW"/>
</dbReference>
<accession>A0A934IU66</accession>
<dbReference type="SUPFAM" id="SSF51621">
    <property type="entry name" value="Phosphoenolpyruvate/pyruvate domain"/>
    <property type="match status" value="1"/>
</dbReference>
<dbReference type="InterPro" id="IPR015813">
    <property type="entry name" value="Pyrv/PenolPyrv_kinase-like_dom"/>
</dbReference>